<reference evidence="2 3" key="1">
    <citation type="submission" date="2022-11" db="EMBL/GenBank/DDBJ databases">
        <title>Whole genome sequence of Eschrichtius robustus ER-17-0199.</title>
        <authorList>
            <person name="Bruniche-Olsen A."/>
            <person name="Black A.N."/>
            <person name="Fields C.J."/>
            <person name="Walden K."/>
            <person name="Dewoody J.A."/>
        </authorList>
    </citation>
    <scope>NUCLEOTIDE SEQUENCE [LARGE SCALE GENOMIC DNA]</scope>
    <source>
        <strain evidence="2">ER-17-0199</strain>
        <tissue evidence="2">Blubber</tissue>
    </source>
</reference>
<organism evidence="2 3">
    <name type="scientific">Eschrichtius robustus</name>
    <name type="common">California gray whale</name>
    <name type="synonym">Eschrichtius gibbosus</name>
    <dbReference type="NCBI Taxonomy" id="9764"/>
    <lineage>
        <taxon>Eukaryota</taxon>
        <taxon>Metazoa</taxon>
        <taxon>Chordata</taxon>
        <taxon>Craniata</taxon>
        <taxon>Vertebrata</taxon>
        <taxon>Euteleostomi</taxon>
        <taxon>Mammalia</taxon>
        <taxon>Eutheria</taxon>
        <taxon>Laurasiatheria</taxon>
        <taxon>Artiodactyla</taxon>
        <taxon>Whippomorpha</taxon>
        <taxon>Cetacea</taxon>
        <taxon>Mysticeti</taxon>
        <taxon>Eschrichtiidae</taxon>
        <taxon>Eschrichtius</taxon>
    </lineage>
</organism>
<protein>
    <submittedName>
        <fullName evidence="2">Uncharacterized protein</fullName>
    </submittedName>
</protein>
<evidence type="ECO:0000256" key="1">
    <source>
        <dbReference type="SAM" id="MobiDB-lite"/>
    </source>
</evidence>
<dbReference type="AlphaFoldDB" id="A0AB34HZK0"/>
<feature type="compositionally biased region" description="Low complexity" evidence="1">
    <location>
        <begin position="55"/>
        <end position="66"/>
    </location>
</feature>
<evidence type="ECO:0000313" key="3">
    <source>
        <dbReference type="Proteomes" id="UP001159641"/>
    </source>
</evidence>
<gene>
    <name evidence="2" type="ORF">J1605_017837</name>
</gene>
<accession>A0AB34HZK0</accession>
<evidence type="ECO:0000313" key="2">
    <source>
        <dbReference type="EMBL" id="KAJ8796734.1"/>
    </source>
</evidence>
<sequence length="160" mass="16956">MTSPVQDDSGGLPGKPHKLRRKGCEDEDDAGRQSPVERWKSSSGGGRVLGGLQCGCAPGCRRAGAQRGRGERSQRGGGSGWRLRWRRAGGECPVCTCGEAAAPARRREAPPPPLETQGRARLSRPPSPAQLPALSEEAGLRGGVARAEGVESSGRRRQRR</sequence>
<feature type="compositionally biased region" description="Gly residues" evidence="1">
    <location>
        <begin position="43"/>
        <end position="53"/>
    </location>
</feature>
<dbReference type="Proteomes" id="UP001159641">
    <property type="component" value="Unassembled WGS sequence"/>
</dbReference>
<comment type="caution">
    <text evidence="2">The sequence shown here is derived from an EMBL/GenBank/DDBJ whole genome shotgun (WGS) entry which is preliminary data.</text>
</comment>
<feature type="region of interest" description="Disordered" evidence="1">
    <location>
        <begin position="100"/>
        <end position="160"/>
    </location>
</feature>
<dbReference type="EMBL" id="JAIQCJ010000343">
    <property type="protein sequence ID" value="KAJ8796734.1"/>
    <property type="molecule type" value="Genomic_DNA"/>
</dbReference>
<keyword evidence="3" id="KW-1185">Reference proteome</keyword>
<feature type="region of interest" description="Disordered" evidence="1">
    <location>
        <begin position="1"/>
        <end position="84"/>
    </location>
</feature>
<proteinExistence type="predicted"/>
<name>A0AB34HZK0_ESCRO</name>